<protein>
    <recommendedName>
        <fullName evidence="5 6">[Ribosomal protein bS18]-alanine N-acetyltransferase</fullName>
        <ecNumber evidence="5 6">2.3.1.266</ecNumber>
    </recommendedName>
</protein>
<evidence type="ECO:0000256" key="3">
    <source>
        <dbReference type="ARBA" id="ARBA00022679"/>
    </source>
</evidence>
<evidence type="ECO:0000256" key="1">
    <source>
        <dbReference type="ARBA" id="ARBA00005395"/>
    </source>
</evidence>
<keyword evidence="4 5" id="KW-0012">Acyltransferase</keyword>
<comment type="function">
    <text evidence="5 6">Acetylates the N-terminal alanine of ribosomal protein bS18.</text>
</comment>
<dbReference type="EMBL" id="CP013099">
    <property type="protein sequence ID" value="ALP53442.1"/>
    <property type="molecule type" value="Genomic_DNA"/>
</dbReference>
<feature type="domain" description="N-acetyltransferase" evidence="7">
    <location>
        <begin position="1"/>
        <end position="141"/>
    </location>
</feature>
<keyword evidence="2 5" id="KW-0963">Cytoplasm</keyword>
<accession>A0A0S2TE85</accession>
<sequence length="141" mass="15736">MKMDDIETVMPLERLSYTFPWSAGNFRDCLNSGYYGGLLERDGRLVGYAVMSMGAGEAHVLNVCVHPDFRGAGLGRGLLHMLEQIARKHDIELMLLEVRASNQAAISLYHSMGFNELGCRNNYYPSHVGREDALVMARALL</sequence>
<dbReference type="InterPro" id="IPR016181">
    <property type="entry name" value="Acyl_CoA_acyltransferase"/>
</dbReference>
<name>A0A0S2TE85_9GAMM</name>
<dbReference type="KEGG" id="tee:Tel_09930"/>
<dbReference type="HAMAP" id="MF_02210">
    <property type="entry name" value="RimI"/>
    <property type="match status" value="1"/>
</dbReference>
<dbReference type="InterPro" id="IPR000182">
    <property type="entry name" value="GNAT_dom"/>
</dbReference>
<dbReference type="PANTHER" id="PTHR43420">
    <property type="entry name" value="ACETYLTRANSFERASE"/>
    <property type="match status" value="1"/>
</dbReference>
<keyword evidence="3 5" id="KW-0808">Transferase</keyword>
<feature type="active site" description="Proton acceptor" evidence="5">
    <location>
        <position position="97"/>
    </location>
</feature>
<organism evidence="8 9">
    <name type="scientific">Candidatus Tenderia electrophaga</name>
    <dbReference type="NCBI Taxonomy" id="1748243"/>
    <lineage>
        <taxon>Bacteria</taxon>
        <taxon>Pseudomonadati</taxon>
        <taxon>Pseudomonadota</taxon>
        <taxon>Gammaproteobacteria</taxon>
        <taxon>Candidatus Tenderiales</taxon>
        <taxon>Candidatus Tenderiaceae</taxon>
        <taxon>Candidatus Tenderia</taxon>
    </lineage>
</organism>
<dbReference type="GO" id="GO:0008999">
    <property type="term" value="F:protein-N-terminal-alanine acetyltransferase activity"/>
    <property type="evidence" value="ECO:0007669"/>
    <property type="project" value="UniProtKB-UniRule"/>
</dbReference>
<evidence type="ECO:0000256" key="4">
    <source>
        <dbReference type="ARBA" id="ARBA00023315"/>
    </source>
</evidence>
<evidence type="ECO:0000256" key="6">
    <source>
        <dbReference type="RuleBase" id="RU363094"/>
    </source>
</evidence>
<comment type="catalytic activity">
    <reaction evidence="5 6">
        <text>N-terminal L-alanyl-[ribosomal protein bS18] + acetyl-CoA = N-terminal N(alpha)-acetyl-L-alanyl-[ribosomal protein bS18] + CoA + H(+)</text>
        <dbReference type="Rhea" id="RHEA:43756"/>
        <dbReference type="Rhea" id="RHEA-COMP:10676"/>
        <dbReference type="Rhea" id="RHEA-COMP:10677"/>
        <dbReference type="ChEBI" id="CHEBI:15378"/>
        <dbReference type="ChEBI" id="CHEBI:57287"/>
        <dbReference type="ChEBI" id="CHEBI:57288"/>
        <dbReference type="ChEBI" id="CHEBI:64718"/>
        <dbReference type="ChEBI" id="CHEBI:83683"/>
        <dbReference type="EC" id="2.3.1.266"/>
    </reaction>
</comment>
<dbReference type="GO" id="GO:0005737">
    <property type="term" value="C:cytoplasm"/>
    <property type="evidence" value="ECO:0007669"/>
    <property type="project" value="UniProtKB-SubCell"/>
</dbReference>
<evidence type="ECO:0000313" key="9">
    <source>
        <dbReference type="Proteomes" id="UP000055136"/>
    </source>
</evidence>
<evidence type="ECO:0000256" key="2">
    <source>
        <dbReference type="ARBA" id="ARBA00022490"/>
    </source>
</evidence>
<gene>
    <name evidence="5" type="primary">rimI</name>
    <name evidence="8" type="ORF">Tel_09930</name>
</gene>
<dbReference type="NCBIfam" id="TIGR01575">
    <property type="entry name" value="rimI"/>
    <property type="match status" value="1"/>
</dbReference>
<dbReference type="CDD" id="cd04301">
    <property type="entry name" value="NAT_SF"/>
    <property type="match status" value="1"/>
</dbReference>
<dbReference type="EC" id="2.3.1.266" evidence="5 6"/>
<comment type="similarity">
    <text evidence="1 5 6">Belongs to the acetyltransferase family. RimI subfamily.</text>
</comment>
<reference evidence="8" key="1">
    <citation type="submission" date="2015-10" db="EMBL/GenBank/DDBJ databases">
        <title>Description of Candidatus Tenderia electrophaga gen. nov, sp. nov., an Uncultivated Electroautotroph from a Biocathode Enrichment.</title>
        <authorList>
            <person name="Eddie B.J."/>
            <person name="Malanoski A.P."/>
            <person name="Wang Z."/>
            <person name="Hall R.J."/>
            <person name="Oh S.D."/>
            <person name="Heiner C."/>
            <person name="Lin B."/>
            <person name="Strycharz-Glaven S.M."/>
        </authorList>
    </citation>
    <scope>NUCLEOTIDE SEQUENCE [LARGE SCALE GENOMIC DNA]</scope>
    <source>
        <strain evidence="8">NRL1</strain>
    </source>
</reference>
<proteinExistence type="inferred from homology"/>
<comment type="caution">
    <text evidence="5">Lacks conserved residue(s) required for the propagation of feature annotation.</text>
</comment>
<comment type="subcellular location">
    <subcellularLocation>
        <location evidence="5 6">Cytoplasm</location>
    </subcellularLocation>
</comment>
<keyword evidence="9" id="KW-1185">Reference proteome</keyword>
<evidence type="ECO:0000259" key="7">
    <source>
        <dbReference type="PROSITE" id="PS51186"/>
    </source>
</evidence>
<dbReference type="InterPro" id="IPR043690">
    <property type="entry name" value="RimI"/>
</dbReference>
<dbReference type="Pfam" id="PF00583">
    <property type="entry name" value="Acetyltransf_1"/>
    <property type="match status" value="1"/>
</dbReference>
<evidence type="ECO:0000313" key="8">
    <source>
        <dbReference type="EMBL" id="ALP53442.1"/>
    </source>
</evidence>
<feature type="binding site" evidence="5">
    <location>
        <position position="102"/>
    </location>
    <ligand>
        <name>acetyl-CoA</name>
        <dbReference type="ChEBI" id="CHEBI:57288"/>
    </ligand>
</feature>
<dbReference type="InterPro" id="IPR050680">
    <property type="entry name" value="YpeA/RimI_acetyltransf"/>
</dbReference>
<feature type="active site" description="Proton donor" evidence="5">
    <location>
        <position position="109"/>
    </location>
</feature>
<dbReference type="InterPro" id="IPR006464">
    <property type="entry name" value="AcTrfase_RimI/Ard1"/>
</dbReference>
<dbReference type="AlphaFoldDB" id="A0A0S2TE85"/>
<dbReference type="STRING" id="1748243.Tel_09930"/>
<dbReference type="Gene3D" id="3.40.630.30">
    <property type="match status" value="1"/>
</dbReference>
<dbReference type="Proteomes" id="UP000055136">
    <property type="component" value="Chromosome"/>
</dbReference>
<dbReference type="SUPFAM" id="SSF55729">
    <property type="entry name" value="Acyl-CoA N-acyltransferases (Nat)"/>
    <property type="match status" value="1"/>
</dbReference>
<evidence type="ECO:0000256" key="5">
    <source>
        <dbReference type="HAMAP-Rule" id="MF_02210"/>
    </source>
</evidence>
<dbReference type="PROSITE" id="PS51186">
    <property type="entry name" value="GNAT"/>
    <property type="match status" value="1"/>
</dbReference>